<reference evidence="3" key="1">
    <citation type="submission" date="2016-11" db="UniProtKB">
        <authorList>
            <consortium name="WormBaseParasite"/>
        </authorList>
    </citation>
    <scope>IDENTIFICATION</scope>
</reference>
<organism evidence="2 3">
    <name type="scientific">Caenorhabditis tropicalis</name>
    <dbReference type="NCBI Taxonomy" id="1561998"/>
    <lineage>
        <taxon>Eukaryota</taxon>
        <taxon>Metazoa</taxon>
        <taxon>Ecdysozoa</taxon>
        <taxon>Nematoda</taxon>
        <taxon>Chromadorea</taxon>
        <taxon>Rhabditida</taxon>
        <taxon>Rhabditina</taxon>
        <taxon>Rhabditomorpha</taxon>
        <taxon>Rhabditoidea</taxon>
        <taxon>Rhabditidae</taxon>
        <taxon>Peloderinae</taxon>
        <taxon>Caenorhabditis</taxon>
    </lineage>
</organism>
<evidence type="ECO:0000313" key="3">
    <source>
        <dbReference type="WBParaSite" id="Csp11.Scaffold629.g15755.t2"/>
    </source>
</evidence>
<proteinExistence type="predicted"/>
<protein>
    <submittedName>
        <fullName evidence="3">Mediator of RNA polymerase II transcription subunit 7</fullName>
    </submittedName>
</protein>
<dbReference type="Proteomes" id="UP000095282">
    <property type="component" value="Unplaced"/>
</dbReference>
<dbReference type="eggNOG" id="ENOG502TII2">
    <property type="taxonomic scope" value="Eukaryota"/>
</dbReference>
<sequence length="167" mass="19018">MIFHNKKNERLIIGTVFNRRLNSSFTMPNSSNPSDSTSDSAEKVILPPVGPVGHKKTIQPIGDSKTIDKEKLSEWMNPIGKLYGSNDIRETVMNLHFQLIPAIETLNKISNTSNEKLKEEVNILIRDFTLLAVFCEKMLDKMEKPIDLINSEVLPDNEKKQIPEKRD</sequence>
<feature type="region of interest" description="Disordered" evidence="1">
    <location>
        <begin position="23"/>
        <end position="42"/>
    </location>
</feature>
<keyword evidence="2" id="KW-1185">Reference proteome</keyword>
<name>A0A1I7U7X1_9PELO</name>
<evidence type="ECO:0000313" key="2">
    <source>
        <dbReference type="Proteomes" id="UP000095282"/>
    </source>
</evidence>
<dbReference type="AlphaFoldDB" id="A0A1I7U7X1"/>
<feature type="compositionally biased region" description="Low complexity" evidence="1">
    <location>
        <begin position="26"/>
        <end position="39"/>
    </location>
</feature>
<evidence type="ECO:0000256" key="1">
    <source>
        <dbReference type="SAM" id="MobiDB-lite"/>
    </source>
</evidence>
<dbReference type="WBParaSite" id="Csp11.Scaffold629.g15755.t2">
    <property type="protein sequence ID" value="Csp11.Scaffold629.g15755.t2"/>
    <property type="gene ID" value="Csp11.Scaffold629.g15755"/>
</dbReference>
<accession>A0A1I7U7X1</accession>